<feature type="region of interest" description="Disordered" evidence="1">
    <location>
        <begin position="215"/>
        <end position="298"/>
    </location>
</feature>
<proteinExistence type="predicted"/>
<name>A0A4V2ZU82_9MICC</name>
<dbReference type="RefSeq" id="WP_133203067.1">
    <property type="nucleotide sequence ID" value="NZ_SMRU01000004.1"/>
</dbReference>
<comment type="caution">
    <text evidence="3">The sequence shown here is derived from an EMBL/GenBank/DDBJ whole genome shotgun (WGS) entry which is preliminary data.</text>
</comment>
<dbReference type="EMBL" id="SMRU01000004">
    <property type="protein sequence ID" value="TDF99974.1"/>
    <property type="molecule type" value="Genomic_DNA"/>
</dbReference>
<gene>
    <name evidence="3" type="ORF">E1809_04685</name>
</gene>
<evidence type="ECO:0000256" key="1">
    <source>
        <dbReference type="SAM" id="MobiDB-lite"/>
    </source>
</evidence>
<evidence type="ECO:0000313" key="4">
    <source>
        <dbReference type="Proteomes" id="UP000295511"/>
    </source>
</evidence>
<keyword evidence="4" id="KW-1185">Reference proteome</keyword>
<feature type="compositionally biased region" description="Basic and acidic residues" evidence="1">
    <location>
        <begin position="269"/>
        <end position="298"/>
    </location>
</feature>
<accession>A0A4V2ZU82</accession>
<dbReference type="AlphaFoldDB" id="A0A4V2ZU82"/>
<organism evidence="3 4">
    <name type="scientific">Arthrobacter terricola</name>
    <dbReference type="NCBI Taxonomy" id="2547396"/>
    <lineage>
        <taxon>Bacteria</taxon>
        <taxon>Bacillati</taxon>
        <taxon>Actinomycetota</taxon>
        <taxon>Actinomycetes</taxon>
        <taxon>Micrococcales</taxon>
        <taxon>Micrococcaceae</taxon>
        <taxon>Arthrobacter</taxon>
    </lineage>
</organism>
<dbReference type="OrthoDB" id="3379489at2"/>
<evidence type="ECO:0000256" key="2">
    <source>
        <dbReference type="SAM" id="Phobius"/>
    </source>
</evidence>
<dbReference type="Proteomes" id="UP000295511">
    <property type="component" value="Unassembled WGS sequence"/>
</dbReference>
<protein>
    <submittedName>
        <fullName evidence="3">Chain-length determining protein</fullName>
    </submittedName>
</protein>
<keyword evidence="2" id="KW-0812">Transmembrane</keyword>
<keyword evidence="2" id="KW-1133">Transmembrane helix</keyword>
<feature type="compositionally biased region" description="Low complexity" evidence="1">
    <location>
        <begin position="224"/>
        <end position="252"/>
    </location>
</feature>
<feature type="transmembrane region" description="Helical" evidence="2">
    <location>
        <begin position="187"/>
        <end position="205"/>
    </location>
</feature>
<keyword evidence="2" id="KW-0472">Membrane</keyword>
<feature type="transmembrane region" description="Helical" evidence="2">
    <location>
        <begin position="15"/>
        <end position="35"/>
    </location>
</feature>
<sequence length="298" mass="32065">MDPLAVLKTIWHHKFAALPVVFVTLIAAVYVFQFAPRSYESTMTYAVINPSIPTDADKIANPALKKLNSSNPYLRASDPTLVVQVLITRLKDTSTADDLASKGLSKQYDVVRGAIGGQNSFLVDITGDASTPAQSIATTKRLGELLTEDLSSIQKIDGADDAYLFTSLVVATPDKATEQFSSRLRSLIGVLVGGLVLMFGAVSIARGRAKARQRREEAARDADAAAATGSQADKSAEAAPAAEEPSPQAPASDVDQWLGPDLDTLTEGTGRRRDSRRQDSRRQEAEAHEEVREVEPSR</sequence>
<reference evidence="3 4" key="1">
    <citation type="submission" date="2019-03" db="EMBL/GenBank/DDBJ databases">
        <title>Whole genome sequence of Arthrobacter sp JH1-1.</title>
        <authorList>
            <person name="Trinh H.N."/>
        </authorList>
    </citation>
    <scope>NUCLEOTIDE SEQUENCE [LARGE SCALE GENOMIC DNA]</scope>
    <source>
        <strain evidence="3 4">JH1-1</strain>
    </source>
</reference>
<evidence type="ECO:0000313" key="3">
    <source>
        <dbReference type="EMBL" id="TDF99974.1"/>
    </source>
</evidence>